<evidence type="ECO:0000313" key="3">
    <source>
        <dbReference type="Proteomes" id="UP000584325"/>
    </source>
</evidence>
<dbReference type="Pfam" id="PF12762">
    <property type="entry name" value="DDE_Tnp_IS1595"/>
    <property type="match status" value="1"/>
</dbReference>
<sequence>MVLLLEGSKRDFVSRSRRRSHPSMWGELNNSPQSLSHIVLTMEAAMHDGVFNSLLERLRGQLDGFSGAQLATLRSLLESASSLATCLELIEKFGRPCDRCPHCAATRIHRHGSTGGLQRYRCVTCHRTFNALTGTPFAFLRLRGKWLLFLQAVLDSRTVRGAADTTGIHRNTSFRWRHRFMGAARHDRPPRLQGIVEADETYLLESQKGNRHLDRPARRRGGKARRRGISKELDCILVARDRDGKTRDFVCGRGPVTARQLAHHLTPILAADVLLVSDSAAAYTTFARRAGILHEAVNLRAGVRTRGAIHLQHVNGYHSRFHGWLSRFNGVASKYLPNYLGWRHGLDGQRWLAPGDCLIAALRGNDSLS</sequence>
<organism evidence="2 3">
    <name type="scientific">Pseudoduganella umbonata</name>
    <dbReference type="NCBI Taxonomy" id="864828"/>
    <lineage>
        <taxon>Bacteria</taxon>
        <taxon>Pseudomonadati</taxon>
        <taxon>Pseudomonadota</taxon>
        <taxon>Betaproteobacteria</taxon>
        <taxon>Burkholderiales</taxon>
        <taxon>Oxalobacteraceae</taxon>
        <taxon>Telluria group</taxon>
        <taxon>Pseudoduganella</taxon>
    </lineage>
</organism>
<evidence type="ECO:0000313" key="2">
    <source>
        <dbReference type="EMBL" id="MBB3219479.1"/>
    </source>
</evidence>
<dbReference type="SMART" id="SM01126">
    <property type="entry name" value="DDE_Tnp_IS1595"/>
    <property type="match status" value="1"/>
</dbReference>
<feature type="domain" description="ISXO2-like transposase" evidence="1">
    <location>
        <begin position="191"/>
        <end position="345"/>
    </location>
</feature>
<dbReference type="InterPro" id="IPR024445">
    <property type="entry name" value="Tnp_ISXO2-like"/>
</dbReference>
<dbReference type="NCBIfam" id="NF033547">
    <property type="entry name" value="transpos_IS1595"/>
    <property type="match status" value="1"/>
</dbReference>
<dbReference type="AlphaFoldDB" id="A0A7W5E688"/>
<accession>A0A7W5E688</accession>
<gene>
    <name evidence="2" type="ORF">FHS02_000266</name>
</gene>
<reference evidence="2 3" key="1">
    <citation type="submission" date="2020-08" db="EMBL/GenBank/DDBJ databases">
        <title>Genomic Encyclopedia of Type Strains, Phase III (KMG-III): the genomes of soil and plant-associated and newly described type strains.</title>
        <authorList>
            <person name="Whitman W."/>
        </authorList>
    </citation>
    <scope>NUCLEOTIDE SEQUENCE [LARGE SCALE GENOMIC DNA]</scope>
    <source>
        <strain evidence="2 3">CECT 7753</strain>
    </source>
</reference>
<dbReference type="Proteomes" id="UP000584325">
    <property type="component" value="Unassembled WGS sequence"/>
</dbReference>
<comment type="caution">
    <text evidence="2">The sequence shown here is derived from an EMBL/GenBank/DDBJ whole genome shotgun (WGS) entry which is preliminary data.</text>
</comment>
<evidence type="ECO:0000259" key="1">
    <source>
        <dbReference type="SMART" id="SM01126"/>
    </source>
</evidence>
<dbReference type="EMBL" id="JACHXS010000001">
    <property type="protein sequence ID" value="MBB3219479.1"/>
    <property type="molecule type" value="Genomic_DNA"/>
</dbReference>
<name>A0A7W5E688_9BURK</name>
<proteinExistence type="predicted"/>
<protein>
    <submittedName>
        <fullName evidence="2">Transposase-like protein</fullName>
    </submittedName>
</protein>